<dbReference type="PROSITE" id="PS51186">
    <property type="entry name" value="GNAT"/>
    <property type="match status" value="1"/>
</dbReference>
<evidence type="ECO:0000313" key="3">
    <source>
        <dbReference type="Proteomes" id="UP000289546"/>
    </source>
</evidence>
<dbReference type="InterPro" id="IPR016181">
    <property type="entry name" value="Acyl_CoA_acyltransferase"/>
</dbReference>
<reference evidence="2 3" key="1">
    <citation type="submission" date="2015-04" db="EMBL/GenBank/DDBJ databases">
        <title>Comparative genomics of rhizobia nodulating Arachis hypogaea in China.</title>
        <authorList>
            <person name="Li Y."/>
        </authorList>
    </citation>
    <scope>NUCLEOTIDE SEQUENCE [LARGE SCALE GENOMIC DNA]</scope>
    <source>
        <strain evidence="2 3">CCBAU 51757</strain>
    </source>
</reference>
<name>A0A4V1L384_9BRAD</name>
<sequence>MISHAASAQADVDMRRLTVDDLDLFRDIRAEALRTHPQTFFSPEEEEGGEAMMAVYRRWLSGTILGAFGRGNLIGVAGFYVSPARRLQHRGHIFTVYVREDGRGKGVGDRLTKELLVHAEACVEQVHLEVLLEAKAAIRTYKRNGFEVYGTDPAAVRIGDATYDKYLMVRKFTP</sequence>
<proteinExistence type="predicted"/>
<dbReference type="AlphaFoldDB" id="A0A4V1L384"/>
<gene>
    <name evidence="2" type="ORF">XH99_02665</name>
</gene>
<dbReference type="RefSeq" id="WP_128916451.1">
    <property type="nucleotide sequence ID" value="NZ_LBJC01000021.1"/>
</dbReference>
<accession>A0A4V1L384</accession>
<dbReference type="InterPro" id="IPR000182">
    <property type="entry name" value="GNAT_dom"/>
</dbReference>
<dbReference type="SUPFAM" id="SSF55729">
    <property type="entry name" value="Acyl-CoA N-acyltransferases (Nat)"/>
    <property type="match status" value="1"/>
</dbReference>
<dbReference type="GO" id="GO:0016747">
    <property type="term" value="F:acyltransferase activity, transferring groups other than amino-acyl groups"/>
    <property type="evidence" value="ECO:0007669"/>
    <property type="project" value="InterPro"/>
</dbReference>
<keyword evidence="3" id="KW-1185">Reference proteome</keyword>
<comment type="caution">
    <text evidence="2">The sequence shown here is derived from an EMBL/GenBank/DDBJ whole genome shotgun (WGS) entry which is preliminary data.</text>
</comment>
<dbReference type="Gene3D" id="3.40.630.30">
    <property type="match status" value="1"/>
</dbReference>
<dbReference type="Proteomes" id="UP000289546">
    <property type="component" value="Unassembled WGS sequence"/>
</dbReference>
<dbReference type="CDD" id="cd04301">
    <property type="entry name" value="NAT_SF"/>
    <property type="match status" value="1"/>
</dbReference>
<organism evidence="2 3">
    <name type="scientific">Bradyrhizobium nanningense</name>
    <dbReference type="NCBI Taxonomy" id="1325118"/>
    <lineage>
        <taxon>Bacteria</taxon>
        <taxon>Pseudomonadati</taxon>
        <taxon>Pseudomonadota</taxon>
        <taxon>Alphaproteobacteria</taxon>
        <taxon>Hyphomicrobiales</taxon>
        <taxon>Nitrobacteraceae</taxon>
        <taxon>Bradyrhizobium</taxon>
    </lineage>
</organism>
<dbReference type="OrthoDB" id="9799092at2"/>
<evidence type="ECO:0000259" key="1">
    <source>
        <dbReference type="PROSITE" id="PS51186"/>
    </source>
</evidence>
<protein>
    <recommendedName>
        <fullName evidence="1">N-acetyltransferase domain-containing protein</fullName>
    </recommendedName>
</protein>
<feature type="domain" description="N-acetyltransferase" evidence="1">
    <location>
        <begin position="12"/>
        <end position="173"/>
    </location>
</feature>
<dbReference type="Pfam" id="PF00583">
    <property type="entry name" value="Acetyltransf_1"/>
    <property type="match status" value="1"/>
</dbReference>
<dbReference type="EMBL" id="LBJQ01000009">
    <property type="protein sequence ID" value="RXH37083.1"/>
    <property type="molecule type" value="Genomic_DNA"/>
</dbReference>
<evidence type="ECO:0000313" key="2">
    <source>
        <dbReference type="EMBL" id="RXH37083.1"/>
    </source>
</evidence>